<protein>
    <submittedName>
        <fullName evidence="1">Cell division protein ZapA</fullName>
    </submittedName>
</protein>
<dbReference type="InterPro" id="IPR036192">
    <property type="entry name" value="Cell_div_ZapA-like_sf"/>
</dbReference>
<sequence length="97" mass="11335">MEQKIKIKIAGKDLSLKANDPHEEAMYRRAGSEINDKIALYRNKYPKNSLNDFLSIIALLYAKEVQELNFRIEHDPLREDLANLSARLKDYLDKDKD</sequence>
<dbReference type="GO" id="GO:0051301">
    <property type="term" value="P:cell division"/>
    <property type="evidence" value="ECO:0007669"/>
    <property type="project" value="UniProtKB-KW"/>
</dbReference>
<gene>
    <name evidence="1" type="ORF">IAB93_07720</name>
</gene>
<reference evidence="1" key="2">
    <citation type="journal article" date="2021" name="PeerJ">
        <title>Extensive microbial diversity within the chicken gut microbiome revealed by metagenomics and culture.</title>
        <authorList>
            <person name="Gilroy R."/>
            <person name="Ravi A."/>
            <person name="Getino M."/>
            <person name="Pursley I."/>
            <person name="Horton D.L."/>
            <person name="Alikhan N.F."/>
            <person name="Baker D."/>
            <person name="Gharbi K."/>
            <person name="Hall N."/>
            <person name="Watson M."/>
            <person name="Adriaenssens E.M."/>
            <person name="Foster-Nyarko E."/>
            <person name="Jarju S."/>
            <person name="Secka A."/>
            <person name="Antonio M."/>
            <person name="Oren A."/>
            <person name="Chaudhuri R.R."/>
            <person name="La Ragione R."/>
            <person name="Hildebrand F."/>
            <person name="Pallen M.J."/>
        </authorList>
    </citation>
    <scope>NUCLEOTIDE SEQUENCE</scope>
    <source>
        <strain evidence="1">10037</strain>
    </source>
</reference>
<dbReference type="Pfam" id="PF05164">
    <property type="entry name" value="ZapA"/>
    <property type="match status" value="1"/>
</dbReference>
<organism evidence="1 2">
    <name type="scientific">Candidatus Merdivivens pullistercoris</name>
    <dbReference type="NCBI Taxonomy" id="2840873"/>
    <lineage>
        <taxon>Bacteria</taxon>
        <taxon>Pseudomonadati</taxon>
        <taxon>Bacteroidota</taxon>
        <taxon>Bacteroidia</taxon>
        <taxon>Bacteroidales</taxon>
        <taxon>Muribaculaceae</taxon>
        <taxon>Muribaculaceae incertae sedis</taxon>
        <taxon>Candidatus Merdivivens</taxon>
    </lineage>
</organism>
<name>A0A9D9I6D2_9BACT</name>
<evidence type="ECO:0000313" key="2">
    <source>
        <dbReference type="Proteomes" id="UP000823597"/>
    </source>
</evidence>
<proteinExistence type="predicted"/>
<dbReference type="Proteomes" id="UP000823597">
    <property type="component" value="Unassembled WGS sequence"/>
</dbReference>
<comment type="caution">
    <text evidence="1">The sequence shown here is derived from an EMBL/GenBank/DDBJ whole genome shotgun (WGS) entry which is preliminary data.</text>
</comment>
<evidence type="ECO:0000313" key="1">
    <source>
        <dbReference type="EMBL" id="MBO8465866.1"/>
    </source>
</evidence>
<dbReference type="EMBL" id="JADIME010000080">
    <property type="protein sequence ID" value="MBO8465866.1"/>
    <property type="molecule type" value="Genomic_DNA"/>
</dbReference>
<accession>A0A9D9I6D2</accession>
<reference evidence="1" key="1">
    <citation type="submission" date="2020-10" db="EMBL/GenBank/DDBJ databases">
        <authorList>
            <person name="Gilroy R."/>
        </authorList>
    </citation>
    <scope>NUCLEOTIDE SEQUENCE</scope>
    <source>
        <strain evidence="1">10037</strain>
    </source>
</reference>
<keyword evidence="1" id="KW-0131">Cell cycle</keyword>
<dbReference type="SUPFAM" id="SSF102829">
    <property type="entry name" value="Cell division protein ZapA-like"/>
    <property type="match status" value="1"/>
</dbReference>
<dbReference type="InterPro" id="IPR007838">
    <property type="entry name" value="Cell_div_ZapA-like"/>
</dbReference>
<keyword evidence="1" id="KW-0132">Cell division</keyword>
<dbReference type="AlphaFoldDB" id="A0A9D9I6D2"/>